<proteinExistence type="predicted"/>
<keyword evidence="2" id="KW-1185">Reference proteome</keyword>
<sequence>MVWLKVKGQKRVARQGKCVLSGRCNTTSARPGGTGRGWPHNRYPENSAGARCHPVCAAMGYQGGRWPAGFKLMQRTP</sequence>
<evidence type="ECO:0000313" key="2">
    <source>
        <dbReference type="Proteomes" id="UP000185911"/>
    </source>
</evidence>
<evidence type="ECO:0000313" key="1">
    <source>
        <dbReference type="EMBL" id="OLP05771.1"/>
    </source>
</evidence>
<name>A0A1Q8YCI7_9BURK</name>
<protein>
    <submittedName>
        <fullName evidence="1">Uncharacterized protein</fullName>
    </submittedName>
</protein>
<comment type="caution">
    <text evidence="1">The sequence shown here is derived from an EMBL/GenBank/DDBJ whole genome shotgun (WGS) entry which is preliminary data.</text>
</comment>
<gene>
    <name evidence="1" type="ORF">BLL52_1997</name>
</gene>
<reference evidence="1 2" key="1">
    <citation type="submission" date="2017-01" db="EMBL/GenBank/DDBJ databases">
        <title>Genome sequence of Rhodoferax antarcticus ANT.BR, a psychrophilic purple nonsulfur bacterium from an Antarctic microbial mat.</title>
        <authorList>
            <person name="Baker J."/>
            <person name="Riester C."/>
            <person name="Skinner B."/>
            <person name="Newell A."/>
            <person name="Swingley W."/>
            <person name="Madigan M."/>
            <person name="Jung D."/>
            <person name="Asao M."/>
            <person name="Chen M."/>
            <person name="Loughlin P."/>
            <person name="Pan H."/>
            <person name="Lin S."/>
            <person name="Li N."/>
            <person name="Shaw J."/>
            <person name="Prado M."/>
            <person name="Sherman C."/>
            <person name="Li X."/>
            <person name="Tang J."/>
            <person name="Blankenship R."/>
            <person name="Zhao T."/>
            <person name="Touchman J."/>
            <person name="Sattley M."/>
        </authorList>
    </citation>
    <scope>NUCLEOTIDE SEQUENCE [LARGE SCALE GENOMIC DNA]</scope>
    <source>
        <strain evidence="1 2">ANT.BR</strain>
    </source>
</reference>
<dbReference type="EMBL" id="MSYM01000013">
    <property type="protein sequence ID" value="OLP05771.1"/>
    <property type="molecule type" value="Genomic_DNA"/>
</dbReference>
<organism evidence="1 2">
    <name type="scientific">Rhodoferax antarcticus ANT.BR</name>
    <dbReference type="NCBI Taxonomy" id="1111071"/>
    <lineage>
        <taxon>Bacteria</taxon>
        <taxon>Pseudomonadati</taxon>
        <taxon>Pseudomonadota</taxon>
        <taxon>Betaproteobacteria</taxon>
        <taxon>Burkholderiales</taxon>
        <taxon>Comamonadaceae</taxon>
        <taxon>Rhodoferax</taxon>
    </lineage>
</organism>
<dbReference type="AlphaFoldDB" id="A0A1Q8YCI7"/>
<dbReference type="Proteomes" id="UP000185911">
    <property type="component" value="Unassembled WGS sequence"/>
</dbReference>
<accession>A0A1Q8YCI7</accession>